<dbReference type="Proteomes" id="UP000271974">
    <property type="component" value="Unassembled WGS sequence"/>
</dbReference>
<name>A0A433TV60_ELYCH</name>
<reference evidence="1 2" key="1">
    <citation type="submission" date="2019-01" db="EMBL/GenBank/DDBJ databases">
        <title>A draft genome assembly of the solar-powered sea slug Elysia chlorotica.</title>
        <authorList>
            <person name="Cai H."/>
            <person name="Li Q."/>
            <person name="Fang X."/>
            <person name="Li J."/>
            <person name="Curtis N.E."/>
            <person name="Altenburger A."/>
            <person name="Shibata T."/>
            <person name="Feng M."/>
            <person name="Maeda T."/>
            <person name="Schwartz J.A."/>
            <person name="Shigenobu S."/>
            <person name="Lundholm N."/>
            <person name="Nishiyama T."/>
            <person name="Yang H."/>
            <person name="Hasebe M."/>
            <person name="Li S."/>
            <person name="Pierce S.K."/>
            <person name="Wang J."/>
        </authorList>
    </citation>
    <scope>NUCLEOTIDE SEQUENCE [LARGE SCALE GENOMIC DNA]</scope>
    <source>
        <strain evidence="1">EC2010</strain>
        <tissue evidence="1">Whole organism of an adult</tissue>
    </source>
</reference>
<gene>
    <name evidence="1" type="ORF">EGW08_006823</name>
</gene>
<protein>
    <submittedName>
        <fullName evidence="1">Uncharacterized protein</fullName>
    </submittedName>
</protein>
<accession>A0A433TV60</accession>
<dbReference type="AlphaFoldDB" id="A0A433TV60"/>
<dbReference type="OrthoDB" id="10659905at2759"/>
<dbReference type="EMBL" id="RQTK01000170">
    <property type="protein sequence ID" value="RUS85432.1"/>
    <property type="molecule type" value="Genomic_DNA"/>
</dbReference>
<comment type="caution">
    <text evidence="1">The sequence shown here is derived from an EMBL/GenBank/DDBJ whole genome shotgun (WGS) entry which is preliminary data.</text>
</comment>
<keyword evidence="2" id="KW-1185">Reference proteome</keyword>
<sequence length="328" mass="34675">MNPVNPVNFVTVNAAITVNLVTVNPSITVTLVTVNPAITVTLVTVNPAITVTLVTVNPAITVTLVTVNPAITVTLVTVNPAITVTLVTVNSAITDELLLLLLLLLLSFVPRLLARGCCSDGVQWEKMSSFLPDAKSSCPYWFPLGMISPVTDYNTPCILLSQNRLQYTLYPTVPEQTTIHPVSYSARSGYSAPCQCYFPRGRDLLVKPALVVAGCTVALAPSFPCSAIACAQSVEKLSMRVTTGHTCGSILYETSVKCTKPVNPVNFVTVNPALTVTLVTVNPAITVTLVTVNPAITVTLVTVNPAITVTLVTVNPAITVTPKTQVTS</sequence>
<evidence type="ECO:0000313" key="2">
    <source>
        <dbReference type="Proteomes" id="UP000271974"/>
    </source>
</evidence>
<organism evidence="1 2">
    <name type="scientific">Elysia chlorotica</name>
    <name type="common">Eastern emerald elysia</name>
    <name type="synonym">Sea slug</name>
    <dbReference type="NCBI Taxonomy" id="188477"/>
    <lineage>
        <taxon>Eukaryota</taxon>
        <taxon>Metazoa</taxon>
        <taxon>Spiralia</taxon>
        <taxon>Lophotrochozoa</taxon>
        <taxon>Mollusca</taxon>
        <taxon>Gastropoda</taxon>
        <taxon>Heterobranchia</taxon>
        <taxon>Euthyneura</taxon>
        <taxon>Panpulmonata</taxon>
        <taxon>Sacoglossa</taxon>
        <taxon>Placobranchoidea</taxon>
        <taxon>Plakobranchidae</taxon>
        <taxon>Elysia</taxon>
    </lineage>
</organism>
<evidence type="ECO:0000313" key="1">
    <source>
        <dbReference type="EMBL" id="RUS85432.1"/>
    </source>
</evidence>
<proteinExistence type="predicted"/>